<dbReference type="InterPro" id="IPR001736">
    <property type="entry name" value="PLipase_D/transphosphatidylase"/>
</dbReference>
<dbReference type="Gene3D" id="3.30.870.10">
    <property type="entry name" value="Endonuclease Chain A"/>
    <property type="match status" value="2"/>
</dbReference>
<dbReference type="eggNOG" id="COG1502">
    <property type="taxonomic scope" value="Bacteria"/>
</dbReference>
<protein>
    <recommendedName>
        <fullName evidence="3">phospholipase D</fullName>
        <ecNumber evidence="3">3.1.4.4</ecNumber>
    </recommendedName>
</protein>
<keyword evidence="10" id="KW-1185">Reference proteome</keyword>
<dbReference type="HOGENOM" id="CLU_056918_0_0_0"/>
<dbReference type="InterPro" id="IPR025202">
    <property type="entry name" value="PLD-like_dom"/>
</dbReference>
<dbReference type="CDD" id="cd09116">
    <property type="entry name" value="PLDc_Nuc_like"/>
    <property type="match status" value="1"/>
</dbReference>
<comment type="catalytic activity">
    <reaction evidence="1">
        <text>a 1,2-diacyl-sn-glycero-3-phosphocholine + H2O = a 1,2-diacyl-sn-glycero-3-phosphate + choline + H(+)</text>
        <dbReference type="Rhea" id="RHEA:14445"/>
        <dbReference type="ChEBI" id="CHEBI:15354"/>
        <dbReference type="ChEBI" id="CHEBI:15377"/>
        <dbReference type="ChEBI" id="CHEBI:15378"/>
        <dbReference type="ChEBI" id="CHEBI:57643"/>
        <dbReference type="ChEBI" id="CHEBI:58608"/>
        <dbReference type="EC" id="3.1.4.4"/>
    </reaction>
</comment>
<dbReference type="KEGG" id="msv:Mesil_2601"/>
<organism evidence="9 10">
    <name type="scientific">Allomeiothermus silvanus (strain ATCC 700542 / DSM 9946 / NBRC 106475 / NCIMB 13440 / VI-R2)</name>
    <name type="common">Thermus silvanus</name>
    <dbReference type="NCBI Taxonomy" id="526227"/>
    <lineage>
        <taxon>Bacteria</taxon>
        <taxon>Thermotogati</taxon>
        <taxon>Deinococcota</taxon>
        <taxon>Deinococci</taxon>
        <taxon>Thermales</taxon>
        <taxon>Thermaceae</taxon>
        <taxon>Allomeiothermus</taxon>
    </lineage>
</organism>
<evidence type="ECO:0000259" key="8">
    <source>
        <dbReference type="PROSITE" id="PS50035"/>
    </source>
</evidence>
<evidence type="ECO:0000256" key="2">
    <source>
        <dbReference type="ARBA" id="ARBA00008664"/>
    </source>
</evidence>
<keyword evidence="6" id="KW-0443">Lipid metabolism</keyword>
<dbReference type="OrthoDB" id="9765044at2"/>
<dbReference type="PROSITE" id="PS50035">
    <property type="entry name" value="PLD"/>
    <property type="match status" value="1"/>
</dbReference>
<dbReference type="GO" id="GO:0004630">
    <property type="term" value="F:phospholipase D activity"/>
    <property type="evidence" value="ECO:0007669"/>
    <property type="project" value="UniProtKB-EC"/>
</dbReference>
<dbReference type="CDD" id="cd09170">
    <property type="entry name" value="PLDc_Nuc"/>
    <property type="match status" value="1"/>
</dbReference>
<dbReference type="GO" id="GO:0016891">
    <property type="term" value="F:RNA endonuclease activity producing 5'-phosphomonoesters, hydrolytic mechanism"/>
    <property type="evidence" value="ECO:0007669"/>
    <property type="project" value="TreeGrafter"/>
</dbReference>
<evidence type="ECO:0000256" key="5">
    <source>
        <dbReference type="ARBA" id="ARBA00022963"/>
    </source>
</evidence>
<evidence type="ECO:0000313" key="10">
    <source>
        <dbReference type="Proteomes" id="UP000001916"/>
    </source>
</evidence>
<accession>D7BBI8</accession>
<dbReference type="SUPFAM" id="SSF56024">
    <property type="entry name" value="Phospholipase D/nuclease"/>
    <property type="match status" value="2"/>
</dbReference>
<evidence type="ECO:0000256" key="1">
    <source>
        <dbReference type="ARBA" id="ARBA00000798"/>
    </source>
</evidence>
<feature type="transmembrane region" description="Helical" evidence="7">
    <location>
        <begin position="12"/>
        <end position="34"/>
    </location>
</feature>
<evidence type="ECO:0000256" key="4">
    <source>
        <dbReference type="ARBA" id="ARBA00022801"/>
    </source>
</evidence>
<dbReference type="PANTHER" id="PTHR43856:SF1">
    <property type="entry name" value="MITOCHONDRIAL CARDIOLIPIN HYDROLASE"/>
    <property type="match status" value="1"/>
</dbReference>
<proteinExistence type="inferred from homology"/>
<name>D7BBI8_ALLS1</name>
<dbReference type="RefSeq" id="WP_013158990.1">
    <property type="nucleotide sequence ID" value="NC_014212.1"/>
</dbReference>
<reference evidence="9 10" key="1">
    <citation type="journal article" date="2010" name="Stand. Genomic Sci.">
        <title>Complete genome sequence of Meiothermus silvanus type strain (VI-R2).</title>
        <authorList>
            <person name="Sikorski J."/>
            <person name="Tindall B.J."/>
            <person name="Lowry S."/>
            <person name="Lucas S."/>
            <person name="Nolan M."/>
            <person name="Copeland A."/>
            <person name="Glavina Del Rio T."/>
            <person name="Tice H."/>
            <person name="Cheng J.F."/>
            <person name="Han C."/>
            <person name="Pitluck S."/>
            <person name="Liolios K."/>
            <person name="Ivanova N."/>
            <person name="Mavromatis K."/>
            <person name="Mikhailova N."/>
            <person name="Pati A."/>
            <person name="Goodwin L."/>
            <person name="Chen A."/>
            <person name="Palaniappan K."/>
            <person name="Land M."/>
            <person name="Hauser L."/>
            <person name="Chang Y.J."/>
            <person name="Jeffries C.D."/>
            <person name="Rohde M."/>
            <person name="Goker M."/>
            <person name="Woyke T."/>
            <person name="Bristow J."/>
            <person name="Eisen J.A."/>
            <person name="Markowitz V."/>
            <person name="Hugenholtz P."/>
            <person name="Kyrpides N.C."/>
            <person name="Klenk H.P."/>
            <person name="Lapidus A."/>
        </authorList>
    </citation>
    <scope>NUCLEOTIDE SEQUENCE [LARGE SCALE GENOMIC DNA]</scope>
    <source>
        <strain evidence="10">ATCC 700542 / DSM 9946 / VI-R2</strain>
    </source>
</reference>
<gene>
    <name evidence="9" type="ordered locus">Mesil_2601</name>
</gene>
<keyword evidence="7" id="KW-1133">Transmembrane helix</keyword>
<keyword evidence="7" id="KW-0472">Membrane</keyword>
<dbReference type="SMART" id="SM00155">
    <property type="entry name" value="PLDc"/>
    <property type="match status" value="2"/>
</dbReference>
<dbReference type="EC" id="3.1.4.4" evidence="3"/>
<dbReference type="Proteomes" id="UP000001916">
    <property type="component" value="Chromosome"/>
</dbReference>
<comment type="similarity">
    <text evidence="2">Belongs to the phospholipase D family.</text>
</comment>
<dbReference type="STRING" id="526227.Mesil_2601"/>
<dbReference type="EMBL" id="CP002042">
    <property type="protein sequence ID" value="ADH64450.1"/>
    <property type="molecule type" value="Genomic_DNA"/>
</dbReference>
<keyword evidence="5" id="KW-0442">Lipid degradation</keyword>
<keyword evidence="4" id="KW-0378">Hydrolase</keyword>
<dbReference type="InterPro" id="IPR051406">
    <property type="entry name" value="PLD_domain"/>
</dbReference>
<keyword evidence="7" id="KW-0812">Transmembrane</keyword>
<dbReference type="GO" id="GO:0016042">
    <property type="term" value="P:lipid catabolic process"/>
    <property type="evidence" value="ECO:0007669"/>
    <property type="project" value="UniProtKB-KW"/>
</dbReference>
<evidence type="ECO:0000256" key="3">
    <source>
        <dbReference type="ARBA" id="ARBA00012027"/>
    </source>
</evidence>
<feature type="domain" description="PLD phosphodiesterase" evidence="8">
    <location>
        <begin position="317"/>
        <end position="344"/>
    </location>
</feature>
<evidence type="ECO:0000256" key="7">
    <source>
        <dbReference type="SAM" id="Phobius"/>
    </source>
</evidence>
<evidence type="ECO:0000313" key="9">
    <source>
        <dbReference type="EMBL" id="ADH64450.1"/>
    </source>
</evidence>
<dbReference type="Pfam" id="PF13091">
    <property type="entry name" value="PLDc_2"/>
    <property type="match status" value="2"/>
</dbReference>
<dbReference type="GO" id="GO:0006793">
    <property type="term" value="P:phosphorus metabolic process"/>
    <property type="evidence" value="ECO:0007669"/>
    <property type="project" value="UniProtKB-ARBA"/>
</dbReference>
<sequence length="392" mass="44334">MARRRSRRPYPPLNGASLLLLLALLGLFLLFEWWQNRPQPVPVAAGGVESYFMPQDGEQAKARLIALMGQAQTRLDVAAFEFRDLEIARALLDAARRGVAVRLYSDRDYQRETRAYIVGAAQGQRGKEPKLTRQEVQAQIQSIDQRCERVVTLQVCYDSRTAFMHHKFVIPDALGVWTGSTNLTWNAFARNNENSLWLPSADLANAYRAEFEALWGGLETGRGQPARFAFPGLNGTVYFSPEGGRDGRQAILNRLRAVRREVWIAAFVLTDDEIVRLLGEAGRRGVKVRAVLETRNLAASKDQEMKNAGVEVRRDANPYTLHDKVMVLDREWVITGSYNFSNNAFRDNNENLLIFQSQPLEYQQRQGPGGPSLAERYAREVEAIWKVGKPLD</sequence>
<dbReference type="PANTHER" id="PTHR43856">
    <property type="entry name" value="CARDIOLIPIN HYDROLASE"/>
    <property type="match status" value="1"/>
</dbReference>
<dbReference type="AlphaFoldDB" id="D7BBI8"/>
<evidence type="ECO:0000256" key="6">
    <source>
        <dbReference type="ARBA" id="ARBA00023098"/>
    </source>
</evidence>